<gene>
    <name evidence="7" type="ORF">FPZ12_008435</name>
</gene>
<comment type="caution">
    <text evidence="7">The sequence shown here is derived from an EMBL/GenBank/DDBJ whole genome shotgun (WGS) entry which is preliminary data.</text>
</comment>
<evidence type="ECO:0000256" key="3">
    <source>
        <dbReference type="ARBA" id="ARBA00022989"/>
    </source>
</evidence>
<dbReference type="AlphaFoldDB" id="A0A5N0VF13"/>
<feature type="domain" description="Major facilitator superfamily (MFS) profile" evidence="6">
    <location>
        <begin position="216"/>
        <end position="395"/>
    </location>
</feature>
<dbReference type="EMBL" id="VMNW02000008">
    <property type="protein sequence ID" value="KAA9164034.1"/>
    <property type="molecule type" value="Genomic_DNA"/>
</dbReference>
<keyword evidence="3 5" id="KW-1133">Transmembrane helix</keyword>
<name>A0A5N0VF13_9PSEU</name>
<evidence type="ECO:0000256" key="4">
    <source>
        <dbReference type="ARBA" id="ARBA00023136"/>
    </source>
</evidence>
<feature type="transmembrane region" description="Helical" evidence="5">
    <location>
        <begin position="212"/>
        <end position="232"/>
    </location>
</feature>
<dbReference type="PROSITE" id="PS50850">
    <property type="entry name" value="MFS"/>
    <property type="match status" value="1"/>
</dbReference>
<evidence type="ECO:0000313" key="8">
    <source>
        <dbReference type="Proteomes" id="UP000319769"/>
    </source>
</evidence>
<dbReference type="PANTHER" id="PTHR23514:SF13">
    <property type="entry name" value="INNER MEMBRANE PROTEIN YBJJ"/>
    <property type="match status" value="1"/>
</dbReference>
<feature type="transmembrane region" description="Helical" evidence="5">
    <location>
        <begin position="307"/>
        <end position="328"/>
    </location>
</feature>
<dbReference type="Proteomes" id="UP000319769">
    <property type="component" value="Unassembled WGS sequence"/>
</dbReference>
<keyword evidence="4 5" id="KW-0472">Membrane</keyword>
<dbReference type="InterPro" id="IPR011701">
    <property type="entry name" value="MFS"/>
</dbReference>
<dbReference type="InterPro" id="IPR020846">
    <property type="entry name" value="MFS_dom"/>
</dbReference>
<evidence type="ECO:0000313" key="7">
    <source>
        <dbReference type="EMBL" id="KAA9164034.1"/>
    </source>
</evidence>
<accession>A0A5N0VF13</accession>
<evidence type="ECO:0000259" key="6">
    <source>
        <dbReference type="PROSITE" id="PS50850"/>
    </source>
</evidence>
<evidence type="ECO:0000256" key="2">
    <source>
        <dbReference type="ARBA" id="ARBA00022692"/>
    </source>
</evidence>
<evidence type="ECO:0000256" key="5">
    <source>
        <dbReference type="SAM" id="Phobius"/>
    </source>
</evidence>
<comment type="subcellular location">
    <subcellularLocation>
        <location evidence="1">Cell membrane</location>
        <topology evidence="1">Multi-pass membrane protein</topology>
    </subcellularLocation>
</comment>
<proteinExistence type="predicted"/>
<feature type="transmembrane region" description="Helical" evidence="5">
    <location>
        <begin position="12"/>
        <end position="33"/>
    </location>
</feature>
<dbReference type="InterPro" id="IPR051788">
    <property type="entry name" value="MFS_Transporter"/>
</dbReference>
<dbReference type="OrthoDB" id="9809599at2"/>
<dbReference type="Pfam" id="PF07690">
    <property type="entry name" value="MFS_1"/>
    <property type="match status" value="1"/>
</dbReference>
<dbReference type="CDD" id="cd17393">
    <property type="entry name" value="MFS_MosC_like"/>
    <property type="match status" value="1"/>
</dbReference>
<keyword evidence="8" id="KW-1185">Reference proteome</keyword>
<feature type="transmembrane region" description="Helical" evidence="5">
    <location>
        <begin position="85"/>
        <end position="114"/>
    </location>
</feature>
<evidence type="ECO:0000256" key="1">
    <source>
        <dbReference type="ARBA" id="ARBA00004651"/>
    </source>
</evidence>
<protein>
    <submittedName>
        <fullName evidence="7">MFS transporter</fullName>
    </submittedName>
</protein>
<sequence length="395" mass="40014">MRSPSDGPVSAGRWRAGLCAFFLSIGISFASWITRTPDIRDALGASTAQMGLALAGLSVGSIVGVTAAGILVARFGPWRVMTSSALLMIVGLLVIALATVQASTVLVSAGLSFFGLGVGLSEVATNVEGAYLESVSGVTVLPPLHGSYNIGSVVGGVLGIVASARHVPVLPHLGGAGLVMILVGTWAMRGIPVRPGSAGDRPRVRARPASVWRDRSLLLIGVVILGMALAEGTANDWLPLIAVDDFAASKPIASLAFTLFSVMMAVGRFSAGPLLRALGRVNAIRLTATTGALGIVVVTLAPSLAVAVVGVVLWGFGASLGFPVAISAAGDDPARATARVTVVTMVGYVAFLAGPPLLGQLGQEVSLRNAIVVTAGAVVIAGLCAPALRKTRQHV</sequence>
<feature type="transmembrane region" description="Helical" evidence="5">
    <location>
        <begin position="283"/>
        <end position="301"/>
    </location>
</feature>
<feature type="transmembrane region" description="Helical" evidence="5">
    <location>
        <begin position="370"/>
        <end position="388"/>
    </location>
</feature>
<feature type="transmembrane region" description="Helical" evidence="5">
    <location>
        <begin position="173"/>
        <end position="191"/>
    </location>
</feature>
<dbReference type="Gene3D" id="1.20.1250.20">
    <property type="entry name" value="MFS general substrate transporter like domains"/>
    <property type="match status" value="2"/>
</dbReference>
<dbReference type="RefSeq" id="WP_144748489.1">
    <property type="nucleotide sequence ID" value="NZ_VMNW02000008.1"/>
</dbReference>
<dbReference type="InterPro" id="IPR036259">
    <property type="entry name" value="MFS_trans_sf"/>
</dbReference>
<keyword evidence="2 5" id="KW-0812">Transmembrane</keyword>
<reference evidence="7" key="1">
    <citation type="submission" date="2019-09" db="EMBL/GenBank/DDBJ databases">
        <authorList>
            <person name="Teo W.F.A."/>
            <person name="Duangmal K."/>
        </authorList>
    </citation>
    <scope>NUCLEOTIDE SEQUENCE [LARGE SCALE GENOMIC DNA]</scope>
    <source>
        <strain evidence="7">K81G1</strain>
    </source>
</reference>
<dbReference type="PANTHER" id="PTHR23514">
    <property type="entry name" value="BYPASS OF STOP CODON PROTEIN 6"/>
    <property type="match status" value="1"/>
</dbReference>
<feature type="transmembrane region" description="Helical" evidence="5">
    <location>
        <begin position="340"/>
        <end position="358"/>
    </location>
</feature>
<dbReference type="SUPFAM" id="SSF103473">
    <property type="entry name" value="MFS general substrate transporter"/>
    <property type="match status" value="1"/>
</dbReference>
<feature type="transmembrane region" description="Helical" evidence="5">
    <location>
        <begin position="252"/>
        <end position="271"/>
    </location>
</feature>
<feature type="transmembrane region" description="Helical" evidence="5">
    <location>
        <begin position="53"/>
        <end position="73"/>
    </location>
</feature>
<dbReference type="GO" id="GO:0022857">
    <property type="term" value="F:transmembrane transporter activity"/>
    <property type="evidence" value="ECO:0007669"/>
    <property type="project" value="InterPro"/>
</dbReference>
<dbReference type="GO" id="GO:0005886">
    <property type="term" value="C:plasma membrane"/>
    <property type="evidence" value="ECO:0007669"/>
    <property type="project" value="UniProtKB-SubCell"/>
</dbReference>
<organism evidence="7 8">
    <name type="scientific">Amycolatopsis acidicola</name>
    <dbReference type="NCBI Taxonomy" id="2596893"/>
    <lineage>
        <taxon>Bacteria</taxon>
        <taxon>Bacillati</taxon>
        <taxon>Actinomycetota</taxon>
        <taxon>Actinomycetes</taxon>
        <taxon>Pseudonocardiales</taxon>
        <taxon>Pseudonocardiaceae</taxon>
        <taxon>Amycolatopsis</taxon>
    </lineage>
</organism>